<evidence type="ECO:0000259" key="13">
    <source>
        <dbReference type="PROSITE" id="PS50157"/>
    </source>
</evidence>
<dbReference type="InterPro" id="IPR036236">
    <property type="entry name" value="Znf_C2H2_sf"/>
</dbReference>
<feature type="domain" description="C2H2-type" evidence="13">
    <location>
        <begin position="884"/>
        <end position="912"/>
    </location>
</feature>
<evidence type="ECO:0000313" key="14">
    <source>
        <dbReference type="EMBL" id="KAK2147123.1"/>
    </source>
</evidence>
<dbReference type="GO" id="GO:0005634">
    <property type="term" value="C:nucleus"/>
    <property type="evidence" value="ECO:0007669"/>
    <property type="project" value="UniProtKB-SubCell"/>
</dbReference>
<dbReference type="FunFam" id="3.30.160.60:FF:000075">
    <property type="entry name" value="Putative zinc finger protein 536"/>
    <property type="match status" value="1"/>
</dbReference>
<evidence type="ECO:0000256" key="7">
    <source>
        <dbReference type="ARBA" id="ARBA00023015"/>
    </source>
</evidence>
<sequence length="1209" mass="134619">MTRRKNVDKSSALVTKSTQDNDEKMQATAVDSHAEEGNKEIANGSRRSGRRCVSNSRYKDMIIQMTPRQHRTQAKQHPTQAKQHPTQAKQHPTQAKQLGTGGGTPRNSTAKSDKSSPVASEKIEVETSIEIDQLISGKRKRKTELCLKSKRLKYNKTKTGQIQKTESTTRELRCTDTNSITARASISASNKVRKCAIEQISVIPDESMIASVESVESPKPEHIQDCVMSAQIENFNPTTMASGNGNKTLVKEVKKQSFDIQGVEIIERVHDCEVLVTKTTDTTSETTKYLSADEWHQNETAESSSASAKFEVVADIDNTPKVCSDAADKYDGKCDETLISNGINAMKDSGESCSQNQVSADMDLGRKYLDSSEGCEKATSQEASTTDLRDAAGCISSDEQPKDDGKGEKVKVMEEEMMSLLNLFLADSSQKKNIKPENNVNISDVGGTVSEHVTDMCQVTVVSGTGVNNLVTSRYDSLWGTSSGEGYSKATDGKRIQNIQTIEPQVHLLPAGSKVFLVEGEARVISNTGTSPDGVNLESVLSPVNAECGIDMPASGRSDGGMKQLHFVVKASKNKVEINSENVQSSADCGDKVDGRVKQSDNSCRQRIDSLLRISDDGTFCCTKCEYKTEKKVNWYKHKLKHQERRYQCPKCDYKASTSSNLKRHILSHDDVRVFGCKLCWATFPQKVHLLRHIKSKHQPHSVQCSYCDYVCAEVQPDLISHMKCKHPELCPLDKDGKKLGDHNGMLDAFLRYKCDKCNVYTFSRKDLQQHMKVHKKGPELKFFCEMCSFVTACESRLKRHMLTHTKEKPYGCNMCNYRGSLREHVKRHLKTKHNVDVSFGRQKKIRRYTTHKLKQEGGVLMEGRLHDKKSYSWSDTRNSEKHFACNFCSMRFTKLISLFKHVHVQHSQLMPPDNSYSCVVCDYTTNQYKRLLLHMRKVHSTTNCMNTPQKQVYVCMSCSYSTPYRLFLHAHLKKEHNMQIVTDKYMMDASKHSSAMIQTSDESEKKPGSIIKNTVAGKMGDSANPGQSKDSKMVLLQLTPDGPMTPVVINMGDRDTDASNPSSSLLNGTDNEYPIMETGITDAECSLDMQCEVIFDDELGRVLGDTGVTQDPVAASTQAETLAEMPGKDLTQDIEEISSDATNALQDELSSTTKTSDKKAAEESTGSTEESVQTDDTKDSSQVLHLSSGDFLEINGQIYKIEMEDNSS</sequence>
<keyword evidence="9" id="KW-0804">Transcription</keyword>
<feature type="compositionally biased region" description="Polar residues" evidence="12">
    <location>
        <begin position="75"/>
        <end position="97"/>
    </location>
</feature>
<dbReference type="PANTHER" id="PTHR16515:SF49">
    <property type="entry name" value="GASTRULA ZINC FINGER PROTEIN XLCGF49.1-LIKE-RELATED"/>
    <property type="match status" value="1"/>
</dbReference>
<organism evidence="14 15">
    <name type="scientific">Paralvinella palmiformis</name>
    <dbReference type="NCBI Taxonomy" id="53620"/>
    <lineage>
        <taxon>Eukaryota</taxon>
        <taxon>Metazoa</taxon>
        <taxon>Spiralia</taxon>
        <taxon>Lophotrochozoa</taxon>
        <taxon>Annelida</taxon>
        <taxon>Polychaeta</taxon>
        <taxon>Sedentaria</taxon>
        <taxon>Canalipalpata</taxon>
        <taxon>Terebellida</taxon>
        <taxon>Terebelliformia</taxon>
        <taxon>Alvinellidae</taxon>
        <taxon>Paralvinella</taxon>
    </lineage>
</organism>
<keyword evidence="6" id="KW-0862">Zinc</keyword>
<dbReference type="SUPFAM" id="SSF57667">
    <property type="entry name" value="beta-beta-alpha zinc fingers"/>
    <property type="match status" value="3"/>
</dbReference>
<dbReference type="Pfam" id="PF13909">
    <property type="entry name" value="zf-H2C2_5"/>
    <property type="match status" value="1"/>
</dbReference>
<proteinExistence type="inferred from homology"/>
<keyword evidence="4" id="KW-0677">Repeat</keyword>
<feature type="domain" description="C2H2-type" evidence="13">
    <location>
        <begin position="753"/>
        <end position="780"/>
    </location>
</feature>
<gene>
    <name evidence="14" type="ORF">LSH36_569g02028</name>
</gene>
<dbReference type="PROSITE" id="PS50157">
    <property type="entry name" value="ZINC_FINGER_C2H2_2"/>
    <property type="match status" value="6"/>
</dbReference>
<comment type="subcellular location">
    <subcellularLocation>
        <location evidence="1">Nucleus</location>
    </subcellularLocation>
</comment>
<feature type="region of interest" description="Disordered" evidence="12">
    <location>
        <begin position="1148"/>
        <end position="1187"/>
    </location>
</feature>
<dbReference type="InterPro" id="IPR013087">
    <property type="entry name" value="Znf_C2H2_type"/>
</dbReference>
<keyword evidence="3" id="KW-0479">Metal-binding</keyword>
<dbReference type="EMBL" id="JAODUP010000569">
    <property type="protein sequence ID" value="KAK2147123.1"/>
    <property type="molecule type" value="Genomic_DNA"/>
</dbReference>
<evidence type="ECO:0000256" key="12">
    <source>
        <dbReference type="SAM" id="MobiDB-lite"/>
    </source>
</evidence>
<keyword evidence="5 11" id="KW-0863">Zinc-finger</keyword>
<evidence type="ECO:0000256" key="2">
    <source>
        <dbReference type="ARBA" id="ARBA00006991"/>
    </source>
</evidence>
<feature type="domain" description="C2H2-type" evidence="13">
    <location>
        <begin position="675"/>
        <end position="698"/>
    </location>
</feature>
<dbReference type="GO" id="GO:0008270">
    <property type="term" value="F:zinc ion binding"/>
    <property type="evidence" value="ECO:0007669"/>
    <property type="project" value="UniProtKB-KW"/>
</dbReference>
<accession>A0AAD9J625</accession>
<evidence type="ECO:0000256" key="8">
    <source>
        <dbReference type="ARBA" id="ARBA00023125"/>
    </source>
</evidence>
<evidence type="ECO:0000256" key="1">
    <source>
        <dbReference type="ARBA" id="ARBA00004123"/>
    </source>
</evidence>
<protein>
    <recommendedName>
        <fullName evidence="13">C2H2-type domain-containing protein</fullName>
    </recommendedName>
</protein>
<evidence type="ECO:0000256" key="6">
    <source>
        <dbReference type="ARBA" id="ARBA00022833"/>
    </source>
</evidence>
<dbReference type="PROSITE" id="PS00028">
    <property type="entry name" value="ZINC_FINGER_C2H2_1"/>
    <property type="match status" value="2"/>
</dbReference>
<evidence type="ECO:0000256" key="9">
    <source>
        <dbReference type="ARBA" id="ARBA00023163"/>
    </source>
</evidence>
<feature type="compositionally biased region" description="Basic and acidic residues" evidence="12">
    <location>
        <begin position="399"/>
        <end position="408"/>
    </location>
</feature>
<name>A0AAD9J625_9ANNE</name>
<evidence type="ECO:0000256" key="4">
    <source>
        <dbReference type="ARBA" id="ARBA00022737"/>
    </source>
</evidence>
<dbReference type="Gene3D" id="3.30.160.60">
    <property type="entry name" value="Classic Zinc Finger"/>
    <property type="match status" value="5"/>
</dbReference>
<keyword evidence="8" id="KW-0238">DNA-binding</keyword>
<feature type="region of interest" description="Disordered" evidence="12">
    <location>
        <begin position="1"/>
        <end position="121"/>
    </location>
</feature>
<dbReference type="GO" id="GO:0003677">
    <property type="term" value="F:DNA binding"/>
    <property type="evidence" value="ECO:0007669"/>
    <property type="project" value="UniProtKB-KW"/>
</dbReference>
<dbReference type="AlphaFoldDB" id="A0AAD9J625"/>
<feature type="domain" description="C2H2-type" evidence="13">
    <location>
        <begin position="647"/>
        <end position="674"/>
    </location>
</feature>
<feature type="domain" description="C2H2-type" evidence="13">
    <location>
        <begin position="783"/>
        <end position="810"/>
    </location>
</feature>
<keyword evidence="15" id="KW-1185">Reference proteome</keyword>
<feature type="domain" description="C2H2-type" evidence="13">
    <location>
        <begin position="917"/>
        <end position="941"/>
    </location>
</feature>
<evidence type="ECO:0000313" key="15">
    <source>
        <dbReference type="Proteomes" id="UP001208570"/>
    </source>
</evidence>
<comment type="caution">
    <text evidence="14">The sequence shown here is derived from an EMBL/GenBank/DDBJ whole genome shotgun (WGS) entry which is preliminary data.</text>
</comment>
<evidence type="ECO:0000256" key="3">
    <source>
        <dbReference type="ARBA" id="ARBA00022723"/>
    </source>
</evidence>
<comment type="similarity">
    <text evidence="2">Belongs to the krueppel C2H2-type zinc-finger protein family.</text>
</comment>
<keyword evidence="10" id="KW-0539">Nucleus</keyword>
<evidence type="ECO:0000256" key="10">
    <source>
        <dbReference type="ARBA" id="ARBA00023242"/>
    </source>
</evidence>
<dbReference type="PANTHER" id="PTHR16515">
    <property type="entry name" value="PR DOMAIN ZINC FINGER PROTEIN"/>
    <property type="match status" value="1"/>
</dbReference>
<reference evidence="14" key="1">
    <citation type="journal article" date="2023" name="Mol. Biol. Evol.">
        <title>Third-Generation Sequencing Reveals the Adaptive Role of the Epigenome in Three Deep-Sea Polychaetes.</title>
        <authorList>
            <person name="Perez M."/>
            <person name="Aroh O."/>
            <person name="Sun Y."/>
            <person name="Lan Y."/>
            <person name="Juniper S.K."/>
            <person name="Young C.R."/>
            <person name="Angers B."/>
            <person name="Qian P.Y."/>
        </authorList>
    </citation>
    <scope>NUCLEOTIDE SEQUENCE</scope>
    <source>
        <strain evidence="14">P08H-3</strain>
    </source>
</reference>
<dbReference type="InterPro" id="IPR050331">
    <property type="entry name" value="Zinc_finger"/>
</dbReference>
<evidence type="ECO:0000256" key="5">
    <source>
        <dbReference type="ARBA" id="ARBA00022771"/>
    </source>
</evidence>
<dbReference type="SMART" id="SM00355">
    <property type="entry name" value="ZnF_C2H2"/>
    <property type="match status" value="10"/>
</dbReference>
<evidence type="ECO:0000256" key="11">
    <source>
        <dbReference type="PROSITE-ProRule" id="PRU00042"/>
    </source>
</evidence>
<feature type="region of interest" description="Disordered" evidence="12">
    <location>
        <begin position="375"/>
        <end position="408"/>
    </location>
</feature>
<dbReference type="Proteomes" id="UP001208570">
    <property type="component" value="Unassembled WGS sequence"/>
</dbReference>
<keyword evidence="7" id="KW-0805">Transcription regulation</keyword>
<feature type="compositionally biased region" description="Polar residues" evidence="12">
    <location>
        <begin position="105"/>
        <end position="118"/>
    </location>
</feature>
<dbReference type="GO" id="GO:0010468">
    <property type="term" value="P:regulation of gene expression"/>
    <property type="evidence" value="ECO:0007669"/>
    <property type="project" value="TreeGrafter"/>
</dbReference>